<comment type="caution">
    <text evidence="5">The sequence shown here is derived from an EMBL/GenBank/DDBJ whole genome shotgun (WGS) entry which is preliminary data.</text>
</comment>
<dbReference type="EMBL" id="RJVG01000018">
    <property type="protein sequence ID" value="ROR21930.1"/>
    <property type="molecule type" value="Genomic_DNA"/>
</dbReference>
<evidence type="ECO:0000313" key="5">
    <source>
        <dbReference type="EMBL" id="ROR21930.1"/>
    </source>
</evidence>
<dbReference type="InterPro" id="IPR052913">
    <property type="entry name" value="Glycopeptide_resist_protein"/>
</dbReference>
<keyword evidence="3" id="KW-1133">Transmembrane helix</keyword>
<dbReference type="Gene3D" id="2.20.230.10">
    <property type="entry name" value="Resuscitation-promoting factor rpfb"/>
    <property type="match status" value="1"/>
</dbReference>
<dbReference type="PANTHER" id="PTHR35788">
    <property type="entry name" value="EXPORTED PROTEIN-RELATED"/>
    <property type="match status" value="1"/>
</dbReference>
<dbReference type="SMART" id="SM01208">
    <property type="entry name" value="G5"/>
    <property type="match status" value="1"/>
</dbReference>
<dbReference type="Pfam" id="PF12229">
    <property type="entry name" value="PG_binding_4"/>
    <property type="match status" value="1"/>
</dbReference>
<dbReference type="Pfam" id="PF07501">
    <property type="entry name" value="G5"/>
    <property type="match status" value="1"/>
</dbReference>
<dbReference type="InterPro" id="IPR022029">
    <property type="entry name" value="YoaR-like_PG-bd"/>
</dbReference>
<dbReference type="PANTHER" id="PTHR35788:SF1">
    <property type="entry name" value="EXPORTED PROTEIN"/>
    <property type="match status" value="1"/>
</dbReference>
<sequence length="507" mass="56669">MKKSKFFIVAIVILLICGGVAYFSIFALANKDKDKISNGVYIDTVNVSGMTKAQATKAIQDYIADRKSKRLTIKVDDNTVVSTLNDLGYEVVENNIIEEAFMVGKSGNLLKRYKERKDIEEEGLVFHLEFSLDDVKVEQLVKDQCTAFDIQAKDATIKRENNEFIITDHVTGRKVVTDETVEKIKSTILTDWDGKNINMEAVVIDDVPQYTREVLEKIDTVLGSFQTSYSTSSNSRANNLATGAKFIDGTVLYPGETFSAYEHLSPFTVANGYSVAGAYSQGKVIDSIGGGICQVSTTLYNAVLRAELEIVERSPHSMSVGYVKPSMDAAIAGTYKDLKFKNNLETPIYIQSYTVGRTIIFNIYGEEVRDTENRTIEFVSEVTSTTRPPKDVITEDPTKPTTYKNVTQTAHIGQKAKLYKVIYENGKEVSRVLINTSNYAAAPAYVTIGTKEEEKPEKNEEKDKNKGKDKNKKPEKEENTGNEEDNEDIEENTEDNAENPELNNEEY</sequence>
<gene>
    <name evidence="5" type="ORF">EDD66_11810</name>
</gene>
<keyword evidence="6" id="KW-1185">Reference proteome</keyword>
<evidence type="ECO:0000256" key="3">
    <source>
        <dbReference type="SAM" id="Phobius"/>
    </source>
</evidence>
<dbReference type="PROSITE" id="PS51109">
    <property type="entry name" value="G5"/>
    <property type="match status" value="1"/>
</dbReference>
<dbReference type="InterPro" id="IPR007391">
    <property type="entry name" value="Vancomycin_resist_VanW"/>
</dbReference>
<dbReference type="OrthoDB" id="9797191at2"/>
<organism evidence="5 6">
    <name type="scientific">Mobilisporobacter senegalensis</name>
    <dbReference type="NCBI Taxonomy" id="1329262"/>
    <lineage>
        <taxon>Bacteria</taxon>
        <taxon>Bacillati</taxon>
        <taxon>Bacillota</taxon>
        <taxon>Clostridia</taxon>
        <taxon>Lachnospirales</taxon>
        <taxon>Lachnospiraceae</taxon>
        <taxon>Mobilisporobacter</taxon>
    </lineage>
</organism>
<name>A0A3N1X582_9FIRM</name>
<dbReference type="RefSeq" id="WP_123610930.1">
    <property type="nucleotide sequence ID" value="NZ_RJVG01000018.1"/>
</dbReference>
<keyword evidence="1" id="KW-0732">Signal</keyword>
<feature type="compositionally biased region" description="Acidic residues" evidence="2">
    <location>
        <begin position="480"/>
        <end position="507"/>
    </location>
</feature>
<evidence type="ECO:0000256" key="2">
    <source>
        <dbReference type="SAM" id="MobiDB-lite"/>
    </source>
</evidence>
<evidence type="ECO:0000259" key="4">
    <source>
        <dbReference type="PROSITE" id="PS51109"/>
    </source>
</evidence>
<dbReference type="Pfam" id="PF04294">
    <property type="entry name" value="VanW"/>
    <property type="match status" value="1"/>
</dbReference>
<dbReference type="Proteomes" id="UP000273083">
    <property type="component" value="Unassembled WGS sequence"/>
</dbReference>
<feature type="compositionally biased region" description="Basic and acidic residues" evidence="2">
    <location>
        <begin position="451"/>
        <end position="479"/>
    </location>
</feature>
<accession>A0A3N1X582</accession>
<protein>
    <submittedName>
        <fullName evidence="5">Vancomycin resistance protein YoaR</fullName>
    </submittedName>
</protein>
<evidence type="ECO:0000256" key="1">
    <source>
        <dbReference type="ARBA" id="ARBA00022729"/>
    </source>
</evidence>
<proteinExistence type="predicted"/>
<feature type="domain" description="G5" evidence="4">
    <location>
        <begin position="372"/>
        <end position="452"/>
    </location>
</feature>
<dbReference type="AlphaFoldDB" id="A0A3N1X582"/>
<dbReference type="InterPro" id="IPR011098">
    <property type="entry name" value="G5_dom"/>
</dbReference>
<feature type="region of interest" description="Disordered" evidence="2">
    <location>
        <begin position="451"/>
        <end position="507"/>
    </location>
</feature>
<reference evidence="5 6" key="1">
    <citation type="submission" date="2018-11" db="EMBL/GenBank/DDBJ databases">
        <title>Genomic Encyclopedia of Type Strains, Phase IV (KMG-IV): sequencing the most valuable type-strain genomes for metagenomic binning, comparative biology and taxonomic classification.</title>
        <authorList>
            <person name="Goeker M."/>
        </authorList>
    </citation>
    <scope>NUCLEOTIDE SEQUENCE [LARGE SCALE GENOMIC DNA]</scope>
    <source>
        <strain evidence="5 6">DSM 26537</strain>
    </source>
</reference>
<feature type="transmembrane region" description="Helical" evidence="3">
    <location>
        <begin position="6"/>
        <end position="29"/>
    </location>
</feature>
<evidence type="ECO:0000313" key="6">
    <source>
        <dbReference type="Proteomes" id="UP000273083"/>
    </source>
</evidence>
<keyword evidence="3" id="KW-0472">Membrane</keyword>
<keyword evidence="3" id="KW-0812">Transmembrane</keyword>